<dbReference type="PANTHER" id="PTHR48081:SF33">
    <property type="entry name" value="KYNURENINE FORMAMIDASE"/>
    <property type="match status" value="1"/>
</dbReference>
<gene>
    <name evidence="3" type="ORF">NL394_23765</name>
</gene>
<protein>
    <submittedName>
        <fullName evidence="3">Alpha/beta hydrolase</fullName>
    </submittedName>
</protein>
<organism evidence="3 4">
    <name type="scientific">Paenarthrobacter ureafaciens</name>
    <dbReference type="NCBI Taxonomy" id="37931"/>
    <lineage>
        <taxon>Bacteria</taxon>
        <taxon>Bacillati</taxon>
        <taxon>Actinomycetota</taxon>
        <taxon>Actinomycetes</taxon>
        <taxon>Micrococcales</taxon>
        <taxon>Micrococcaceae</taxon>
        <taxon>Paenarthrobacter</taxon>
    </lineage>
</organism>
<dbReference type="Gene3D" id="3.40.50.1820">
    <property type="entry name" value="alpha/beta hydrolase"/>
    <property type="match status" value="1"/>
</dbReference>
<dbReference type="Proteomes" id="UP001163293">
    <property type="component" value="Plasmid unnamed5"/>
</dbReference>
<reference evidence="3" key="1">
    <citation type="submission" date="2022-07" db="EMBL/GenBank/DDBJ databases">
        <authorList>
            <person name="Wu T."/>
        </authorList>
    </citation>
    <scope>NUCLEOTIDE SEQUENCE</scope>
    <source>
        <strain evidence="3">SD-1</strain>
        <plasmid evidence="3">unnamed5</plasmid>
    </source>
</reference>
<feature type="domain" description="BD-FAE-like" evidence="2">
    <location>
        <begin position="60"/>
        <end position="144"/>
    </location>
</feature>
<evidence type="ECO:0000313" key="4">
    <source>
        <dbReference type="Proteomes" id="UP001163293"/>
    </source>
</evidence>
<dbReference type="GO" id="GO:0016787">
    <property type="term" value="F:hydrolase activity"/>
    <property type="evidence" value="ECO:0007669"/>
    <property type="project" value="UniProtKB-KW"/>
</dbReference>
<sequence>MRLYRDFQTQEEIDAEYNLEAVLDMSRYAAWFEATSQNARSTLDSQPAVRYGPSLDETLDIFPARTTSSPVIVFIHGGWWRSLSRHEFSLVALGPVARDITVVVIDYSLCPKVSITEITRQSRAAVAWVRANIADYGGDPERISSQATLPADIKLACSL</sequence>
<evidence type="ECO:0000256" key="1">
    <source>
        <dbReference type="ARBA" id="ARBA00022801"/>
    </source>
</evidence>
<dbReference type="AlphaFoldDB" id="A0AAX3EQ71"/>
<dbReference type="InterPro" id="IPR029058">
    <property type="entry name" value="AB_hydrolase_fold"/>
</dbReference>
<keyword evidence="1 3" id="KW-0378">Hydrolase</keyword>
<evidence type="ECO:0000259" key="2">
    <source>
        <dbReference type="Pfam" id="PF20434"/>
    </source>
</evidence>
<geneLocation type="plasmid" evidence="3 4">
    <name>unnamed5</name>
</geneLocation>
<name>A0AAX3EQ71_PAEUR</name>
<keyword evidence="4" id="KW-1185">Reference proteome</keyword>
<dbReference type="PANTHER" id="PTHR48081">
    <property type="entry name" value="AB HYDROLASE SUPERFAMILY PROTEIN C4A8.06C"/>
    <property type="match status" value="1"/>
</dbReference>
<dbReference type="RefSeq" id="WP_264450183.1">
    <property type="nucleotide sequence ID" value="NZ_CP101190.1"/>
</dbReference>
<evidence type="ECO:0000313" key="3">
    <source>
        <dbReference type="EMBL" id="UYW00174.1"/>
    </source>
</evidence>
<keyword evidence="3" id="KW-0614">Plasmid</keyword>
<dbReference type="InterPro" id="IPR049492">
    <property type="entry name" value="BD-FAE-like_dom"/>
</dbReference>
<accession>A0AAX3EQ71</accession>
<dbReference type="InterPro" id="IPR050300">
    <property type="entry name" value="GDXG_lipolytic_enzyme"/>
</dbReference>
<dbReference type="Pfam" id="PF20434">
    <property type="entry name" value="BD-FAE"/>
    <property type="match status" value="1"/>
</dbReference>
<dbReference type="SUPFAM" id="SSF53474">
    <property type="entry name" value="alpha/beta-Hydrolases"/>
    <property type="match status" value="1"/>
</dbReference>
<proteinExistence type="predicted"/>
<dbReference type="EMBL" id="CP101190">
    <property type="protein sequence ID" value="UYW00174.1"/>
    <property type="molecule type" value="Genomic_DNA"/>
</dbReference>